<feature type="compositionally biased region" description="Polar residues" evidence="1">
    <location>
        <begin position="44"/>
        <end position="55"/>
    </location>
</feature>
<reference evidence="2 3" key="1">
    <citation type="submission" date="2016-10" db="EMBL/GenBank/DDBJ databases">
        <title>The Draft Genome Sequence of Actinokineospora bangkokensis 44EHWT reveals the biosynthetic pathway of antifungal compounds Thailandins with unusual extender unit butylmalonyl-CoA.</title>
        <authorList>
            <person name="Greule A."/>
            <person name="Intra B."/>
            <person name="Flemming S."/>
            <person name="Rommel M.G."/>
            <person name="Panbangred W."/>
            <person name="Bechthold A."/>
        </authorList>
    </citation>
    <scope>NUCLEOTIDE SEQUENCE [LARGE SCALE GENOMIC DNA]</scope>
    <source>
        <strain evidence="2 3">44EHW</strain>
    </source>
</reference>
<gene>
    <name evidence="2" type="ORF">BJP25_20090</name>
</gene>
<evidence type="ECO:0000313" key="3">
    <source>
        <dbReference type="Proteomes" id="UP000186040"/>
    </source>
</evidence>
<protein>
    <submittedName>
        <fullName evidence="2">Uncharacterized protein</fullName>
    </submittedName>
</protein>
<dbReference type="AlphaFoldDB" id="A0A1Q9LK46"/>
<evidence type="ECO:0000313" key="2">
    <source>
        <dbReference type="EMBL" id="OLR92390.1"/>
    </source>
</evidence>
<feature type="region of interest" description="Disordered" evidence="1">
    <location>
        <begin position="1"/>
        <end position="61"/>
    </location>
</feature>
<organism evidence="2 3">
    <name type="scientific">Actinokineospora bangkokensis</name>
    <dbReference type="NCBI Taxonomy" id="1193682"/>
    <lineage>
        <taxon>Bacteria</taxon>
        <taxon>Bacillati</taxon>
        <taxon>Actinomycetota</taxon>
        <taxon>Actinomycetes</taxon>
        <taxon>Pseudonocardiales</taxon>
        <taxon>Pseudonocardiaceae</taxon>
        <taxon>Actinokineospora</taxon>
    </lineage>
</organism>
<proteinExistence type="predicted"/>
<keyword evidence="3" id="KW-1185">Reference proteome</keyword>
<accession>A0A1Q9LK46</accession>
<dbReference type="EMBL" id="MKQR01000016">
    <property type="protein sequence ID" value="OLR92390.1"/>
    <property type="molecule type" value="Genomic_DNA"/>
</dbReference>
<dbReference type="Proteomes" id="UP000186040">
    <property type="component" value="Unassembled WGS sequence"/>
</dbReference>
<sequence length="73" mass="7633">MRDGSFAAILARSRRHQLPRSSGGGGGGSSTTTTTSGGGASFSPFHSRNRPQSPQKAAATSLWLPHMVHTITR</sequence>
<name>A0A1Q9LK46_9PSEU</name>
<comment type="caution">
    <text evidence="2">The sequence shown here is derived from an EMBL/GenBank/DDBJ whole genome shotgun (WGS) entry which is preliminary data.</text>
</comment>
<evidence type="ECO:0000256" key="1">
    <source>
        <dbReference type="SAM" id="MobiDB-lite"/>
    </source>
</evidence>